<sequence length="335" mass="36434">MTDVLTDRDIRQNMAAPADSLDLADIDIEEAKERAENRLAQLTRSFALLLQIVAQMYEDQDWRYLTRPDGTAYGSLAQVLAEELKKSPAMARRYVQGARELYLPLSKITVDGVDIDIDSHDVQDLGIEGSREVVSRVTDRIDGVDDPDDQAAIIRDTVSEVRAAREGRLVDPIFGDEDDETPGDLYTGNDGIPRYCGKDVHGDPCFLSPGHKGECDADPDGAPLPPEPMSFTGDIILPDSEQAPAGLVDETVDPVEALIASGADYTDETARAGLPADLVPIVEALVTLSRMDAGEFARAVSFDNRGIAALLPKATGNLIRSRSLIETQPWVLSRM</sequence>
<evidence type="ECO:0000313" key="2">
    <source>
        <dbReference type="EMBL" id="BDZ52449.1"/>
    </source>
</evidence>
<geneLocation type="plasmid" evidence="2 3">
    <name>pNBRC108728a</name>
</geneLocation>
<dbReference type="EMBL" id="AP027733">
    <property type="protein sequence ID" value="BDZ52449.1"/>
    <property type="molecule type" value="Genomic_DNA"/>
</dbReference>
<dbReference type="Proteomes" id="UP001321486">
    <property type="component" value="Plasmid pNBRC108728a"/>
</dbReference>
<organism evidence="2 3">
    <name type="scientific">Frondihabitans sucicola</name>
    <dbReference type="NCBI Taxonomy" id="1268041"/>
    <lineage>
        <taxon>Bacteria</taxon>
        <taxon>Bacillati</taxon>
        <taxon>Actinomycetota</taxon>
        <taxon>Actinomycetes</taxon>
        <taxon>Micrococcales</taxon>
        <taxon>Microbacteriaceae</taxon>
        <taxon>Frondihabitans</taxon>
    </lineage>
</organism>
<feature type="coiled-coil region" evidence="1">
    <location>
        <begin position="25"/>
        <end position="52"/>
    </location>
</feature>
<evidence type="ECO:0008006" key="4">
    <source>
        <dbReference type="Google" id="ProtNLM"/>
    </source>
</evidence>
<keyword evidence="1" id="KW-0175">Coiled coil</keyword>
<gene>
    <name evidence="2" type="ORF">GCM10025867_46900</name>
</gene>
<evidence type="ECO:0000256" key="1">
    <source>
        <dbReference type="SAM" id="Coils"/>
    </source>
</evidence>
<reference evidence="3" key="1">
    <citation type="journal article" date="2019" name="Int. J. Syst. Evol. Microbiol.">
        <title>The Global Catalogue of Microorganisms (GCM) 10K type strain sequencing project: providing services to taxonomists for standard genome sequencing and annotation.</title>
        <authorList>
            <consortium name="The Broad Institute Genomics Platform"/>
            <consortium name="The Broad Institute Genome Sequencing Center for Infectious Disease"/>
            <person name="Wu L."/>
            <person name="Ma J."/>
        </authorList>
    </citation>
    <scope>NUCLEOTIDE SEQUENCE [LARGE SCALE GENOMIC DNA]</scope>
    <source>
        <strain evidence="3">NBRC 108728</strain>
    </source>
</reference>
<proteinExistence type="predicted"/>
<dbReference type="RefSeq" id="WP_286347299.1">
    <property type="nucleotide sequence ID" value="NZ_AP027733.1"/>
</dbReference>
<keyword evidence="3" id="KW-1185">Reference proteome</keyword>
<protein>
    <recommendedName>
        <fullName evidence="4">DUF222 domain-containing protein</fullName>
    </recommendedName>
</protein>
<name>A0ABN6Y5V6_9MICO</name>
<accession>A0ABN6Y5V6</accession>
<keyword evidence="2" id="KW-0614">Plasmid</keyword>
<evidence type="ECO:0000313" key="3">
    <source>
        <dbReference type="Proteomes" id="UP001321486"/>
    </source>
</evidence>